<protein>
    <submittedName>
        <fullName evidence="1">Uncharacterized protein</fullName>
    </submittedName>
</protein>
<comment type="caution">
    <text evidence="1">The sequence shown here is derived from an EMBL/GenBank/DDBJ whole genome shotgun (WGS) entry which is preliminary data.</text>
</comment>
<sequence length="81" mass="9094">MQRSCALATGAFKKNKRHLSVTPKIGMTCDRLPLTIFRPFFFCISEAHQGGSPHNNEPCLADFILRRFEGSALCYPSFVSK</sequence>
<name>A0A8X6X707_9ARAC</name>
<organism evidence="1 2">
    <name type="scientific">Trichonephila inaurata madagascariensis</name>
    <dbReference type="NCBI Taxonomy" id="2747483"/>
    <lineage>
        <taxon>Eukaryota</taxon>
        <taxon>Metazoa</taxon>
        <taxon>Ecdysozoa</taxon>
        <taxon>Arthropoda</taxon>
        <taxon>Chelicerata</taxon>
        <taxon>Arachnida</taxon>
        <taxon>Araneae</taxon>
        <taxon>Araneomorphae</taxon>
        <taxon>Entelegynae</taxon>
        <taxon>Araneoidea</taxon>
        <taxon>Nephilidae</taxon>
        <taxon>Trichonephila</taxon>
        <taxon>Trichonephila inaurata</taxon>
    </lineage>
</organism>
<dbReference type="AlphaFoldDB" id="A0A8X6X707"/>
<evidence type="ECO:0000313" key="2">
    <source>
        <dbReference type="Proteomes" id="UP000886998"/>
    </source>
</evidence>
<gene>
    <name evidence="1" type="ORF">TNIN_121001</name>
</gene>
<dbReference type="Proteomes" id="UP000886998">
    <property type="component" value="Unassembled WGS sequence"/>
</dbReference>
<accession>A0A8X6X707</accession>
<evidence type="ECO:0000313" key="1">
    <source>
        <dbReference type="EMBL" id="GFY46526.1"/>
    </source>
</evidence>
<reference evidence="1" key="1">
    <citation type="submission" date="2020-08" db="EMBL/GenBank/DDBJ databases">
        <title>Multicomponent nature underlies the extraordinary mechanical properties of spider dragline silk.</title>
        <authorList>
            <person name="Kono N."/>
            <person name="Nakamura H."/>
            <person name="Mori M."/>
            <person name="Yoshida Y."/>
            <person name="Ohtoshi R."/>
            <person name="Malay A.D."/>
            <person name="Moran D.A.P."/>
            <person name="Tomita M."/>
            <person name="Numata K."/>
            <person name="Arakawa K."/>
        </authorList>
    </citation>
    <scope>NUCLEOTIDE SEQUENCE</scope>
</reference>
<keyword evidence="2" id="KW-1185">Reference proteome</keyword>
<proteinExistence type="predicted"/>
<dbReference type="EMBL" id="BMAV01005467">
    <property type="protein sequence ID" value="GFY46526.1"/>
    <property type="molecule type" value="Genomic_DNA"/>
</dbReference>